<sequence>MSGHSNSRYSPNRNYRVVDPSSTVIASPHLYEDEPISNTNYLRHYTTTTLDSGGTDPVNDNSSPPRQFQTASPPAHSRPPSSSPPSMLPVLSQRQDKWACSSVPVMAVSDHSNADPTDDGDLAAKSSFDTSSTQLSKPVTAAASVNGSLEFHHIGMASPPLPIVKRSPPRQPLPQQHQDTTYPHLIQPLHASSKVSASSHSPPSQQFSLLNSRYLAHHQALDDHQYHLVPLPSKQLVVTATDGGGGGGGDVAVSRRGSLPLASLAPSTEPSKSKATANSIITLQ</sequence>
<reference evidence="1" key="1">
    <citation type="submission" date="2022-06" db="EMBL/GenBank/DDBJ databases">
        <title>Phylogenomic reconstructions and comparative analyses of Kickxellomycotina fungi.</title>
        <authorList>
            <person name="Reynolds N.K."/>
            <person name="Stajich J.E."/>
            <person name="Barry K."/>
            <person name="Grigoriev I.V."/>
            <person name="Crous P."/>
            <person name="Smith M.E."/>
        </authorList>
    </citation>
    <scope>NUCLEOTIDE SEQUENCE</scope>
    <source>
        <strain evidence="1">RSA 2271</strain>
    </source>
</reference>
<protein>
    <submittedName>
        <fullName evidence="1">Uncharacterized protein</fullName>
    </submittedName>
</protein>
<keyword evidence="2" id="KW-1185">Reference proteome</keyword>
<accession>A0ACC1H8Z4</accession>
<gene>
    <name evidence="1" type="ORF">EV182_006161</name>
</gene>
<evidence type="ECO:0000313" key="2">
    <source>
        <dbReference type="Proteomes" id="UP001145114"/>
    </source>
</evidence>
<proteinExistence type="predicted"/>
<name>A0ACC1H8Z4_9FUNG</name>
<comment type="caution">
    <text evidence="1">The sequence shown here is derived from an EMBL/GenBank/DDBJ whole genome shotgun (WGS) entry which is preliminary data.</text>
</comment>
<evidence type="ECO:0000313" key="1">
    <source>
        <dbReference type="EMBL" id="KAJ1672959.1"/>
    </source>
</evidence>
<feature type="non-terminal residue" evidence="1">
    <location>
        <position position="284"/>
    </location>
</feature>
<organism evidence="1 2">
    <name type="scientific">Spiromyces aspiralis</name>
    <dbReference type="NCBI Taxonomy" id="68401"/>
    <lineage>
        <taxon>Eukaryota</taxon>
        <taxon>Fungi</taxon>
        <taxon>Fungi incertae sedis</taxon>
        <taxon>Zoopagomycota</taxon>
        <taxon>Kickxellomycotina</taxon>
        <taxon>Kickxellomycetes</taxon>
        <taxon>Kickxellales</taxon>
        <taxon>Kickxellaceae</taxon>
        <taxon>Spiromyces</taxon>
    </lineage>
</organism>
<dbReference type="EMBL" id="JAMZIH010007583">
    <property type="protein sequence ID" value="KAJ1672959.1"/>
    <property type="molecule type" value="Genomic_DNA"/>
</dbReference>
<dbReference type="Proteomes" id="UP001145114">
    <property type="component" value="Unassembled WGS sequence"/>
</dbReference>